<sequence length="2058" mass="227757">MRMSTGSTMNLDADGSTVTKHHVSGFSQIDIPGSQSPRVQLLLLAWLSTVLRSKNTDDVEVYWTIRTTTYSHHYETTEQVLHAATILDSLESRVEEAAKLISGVGLEPIHPSERLVRLKTFLNPGTDSDSERQPDLEVTVLFEQDDLDIDCCINSHDARRWISTHYVHCFLETLESFIKDSRVTLAECLRCTDHDMTAIWSWNKVLPDLRKLCMQDIIADQAADYPNKPAIDSWDGRLTYAEVDLYSSYTATMLVARGVQPHSFVPICFEKSKWATVAILAVMKAGATFVMVDPSLPLTRLQNIATQVNAEIVIASVPQQDFARSILPDGQVITLSDDTFNNPLLAVEKLPTVDSSTIMYLIFTSGSTGTPKGVMISHETYTSSAFPRAKAVGYNASSRVLDFASYAFDVSIDSMLLTLANGGCLCIPSDQERMDDINGVIRRMQVNYAGLTPSVARILDLDVIASMQALGLGGEPSSVQEVNHWGQYTRIVIGYGPCECTIGCTVNSSAATARDYISVGPGNGAAIWIVDPDDHEVLVPVGAVGEILVEGPIVGQGYLNDKNKTSSVFIDSPSWLMAGHGTVEGRISRLYKTGDLGKYDPDGSGSIVFVGRKDTQVKLRGQRVELGEIESQLRSSLGSDMGVVVDIISGVGTGTSQTLVAFVTSKSRTVHSRDEVSLSVLDHDTEERLSAADKYIRTVLPRYMIPVAYIPVTHIPALISGKVDRKQLKQVGALVDLQKLGQSSKGREVGQAGEQELLLRSFWAKVLDLDETSIQGDANFFSLGGDSVTAMKLSSMCRADGLTLSVSQVVTQPSLSNMANCLSRAARDQDTPVKPFSLLSRPLSEACKLAARICNCDAENIHDIYPCTPTQESLFTFSLKSEIPYVAQRIARIPDHIGTDDWKAAWDAVVREVPVLRTRVAQVQESGLQQIVLGSGIQWHHASSLSEYLQQDRETPMDLGQKLARFAIIEDAQSHERQMVWTIHHVVYDGWSEPLILGMVESVLTAKPLQQPTQMKHFVRHVGSINDGEMREFWRNELAGAIGPQFPPLPHRDYVAHPSQRVEREILISDNLGPYTLPVLIRGAWALVTSRFSGNHDVVFGETLAGRDISLMGAESIIGPMIATIPIRVKVDWSISVEDHLKQIQRDMASRSPYQHMGMQNIRKVSPDAQIACGTGTGLVIQLEPKTNASQLGFESSDPVVEALHFNPYPLMLACGICQGGFRVIADFDDNLVNLDQMERMLSQLEVACHAMIRNHQIRLGEIDYMPEQELDRIWKWNAAPPLQWYSDYDTFGAAPEVLTGSSYPQTTVPWVCQLDSSSRLALIGTVGALWLEAAQLPGQFVDTPAWLKHGSDTVSGRDGRMYPTSDIVRLNDDGSLTFIRRREEVLQANGYSIDVGQLHAYALRYLGSSFEVLVGVHCDRSTKIETLIMLVGERSRRKPSGETFATPTQIDSPVSSPRRGSPLSTAELNLDLIQRLRDLDQAILDSLPPYMVPYTYVRVDTLPSASEMTSQLSRNELISRFSSETISKIRQNLTAEWGKLAAAACLSAEQRILRTAWSVILGVTEDSISLNDNFFRMGGDSVLAMKLVSLLRSQGYSLSVADIFQHMRLQDAARQIRSTSPPKTAKDEYVPLSLIPPKLRDHFQDIFKPKIDHAHWIIRDISPVSDSQALDIRATVESPCTSYQYTILRFSQDIDRGRLTAALQKLIQLHEILRTVFFEYDSVLYQAVLDHVQIPVTECRTPNQDRCTISEMCREDIDLGFELGSPFTRLRICDSGTGPFTLIIGLSHAQYDGVSLPMLLKDLADLYSGSEPSQPRSFVHYMARILSPTAQAEAISYWRSVLMGSQVSVLPASGHEPSERAVFKSSPVRLGWENKDTTQATLLCSAWALVLSRRIAATDITFSFITSGRTLLDTGESPTAGPCYQFTPLRVHLDSHWKASNLLRTVQKQMMQSQAYDYLGFEKLKENCTSWPDETKFFDSVVHYQDAGEDYDEIDFAGTNCQVDAIKPHGDSARPWKIVSFVKGGTTHVGVVGGEENEVLVGELLEEMVQAMTELSL</sequence>
<reference evidence="8" key="1">
    <citation type="journal article" date="2020" name="Stud. Mycol.">
        <title>101 Dothideomycetes genomes: A test case for predicting lifestyles and emergence of pathogens.</title>
        <authorList>
            <person name="Haridas S."/>
            <person name="Albert R."/>
            <person name="Binder M."/>
            <person name="Bloem J."/>
            <person name="LaButti K."/>
            <person name="Salamov A."/>
            <person name="Andreopoulos B."/>
            <person name="Baker S."/>
            <person name="Barry K."/>
            <person name="Bills G."/>
            <person name="Bluhm B."/>
            <person name="Cannon C."/>
            <person name="Castanera R."/>
            <person name="Culley D."/>
            <person name="Daum C."/>
            <person name="Ezra D."/>
            <person name="Gonzalez J."/>
            <person name="Henrissat B."/>
            <person name="Kuo A."/>
            <person name="Liang C."/>
            <person name="Lipzen A."/>
            <person name="Lutzoni F."/>
            <person name="Magnuson J."/>
            <person name="Mondo S."/>
            <person name="Nolan M."/>
            <person name="Ohm R."/>
            <person name="Pangilinan J."/>
            <person name="Park H.-J."/>
            <person name="Ramirez L."/>
            <person name="Alfaro M."/>
            <person name="Sun H."/>
            <person name="Tritt A."/>
            <person name="Yoshinaga Y."/>
            <person name="Zwiers L.-H."/>
            <person name="Turgeon B."/>
            <person name="Goodwin S."/>
            <person name="Spatafora J."/>
            <person name="Crous P."/>
            <person name="Grigoriev I."/>
        </authorList>
    </citation>
    <scope>NUCLEOTIDE SEQUENCE [LARGE SCALE GENOMIC DNA]</scope>
    <source>
        <strain evidence="8">CECT 20119</strain>
    </source>
</reference>
<dbReference type="Gene3D" id="3.30.559.30">
    <property type="entry name" value="Nonribosomal peptide synthetase, condensation domain"/>
    <property type="match status" value="2"/>
</dbReference>
<gene>
    <name evidence="7" type="ORF">BDZ85DRAFT_30950</name>
</gene>
<dbReference type="Pfam" id="PF00501">
    <property type="entry name" value="AMP-binding"/>
    <property type="match status" value="1"/>
</dbReference>
<evidence type="ECO:0000313" key="8">
    <source>
        <dbReference type="Proteomes" id="UP000799538"/>
    </source>
</evidence>
<evidence type="ECO:0000256" key="5">
    <source>
        <dbReference type="SAM" id="MobiDB-lite"/>
    </source>
</evidence>
<feature type="domain" description="Carrier" evidence="6">
    <location>
        <begin position="750"/>
        <end position="826"/>
    </location>
</feature>
<dbReference type="GO" id="GO:0031177">
    <property type="term" value="F:phosphopantetheine binding"/>
    <property type="evidence" value="ECO:0007669"/>
    <property type="project" value="InterPro"/>
</dbReference>
<dbReference type="Gene3D" id="3.30.559.10">
    <property type="entry name" value="Chloramphenicol acetyltransferase-like domain"/>
    <property type="match status" value="2"/>
</dbReference>
<dbReference type="SUPFAM" id="SSF52777">
    <property type="entry name" value="CoA-dependent acyltransferases"/>
    <property type="match status" value="4"/>
</dbReference>
<proteinExistence type="inferred from homology"/>
<dbReference type="InterPro" id="IPR042099">
    <property type="entry name" value="ANL_N_sf"/>
</dbReference>
<dbReference type="InterPro" id="IPR056896">
    <property type="entry name" value="SIDD_N"/>
</dbReference>
<evidence type="ECO:0000256" key="4">
    <source>
        <dbReference type="ARBA" id="ARBA00029454"/>
    </source>
</evidence>
<keyword evidence="3" id="KW-0436">Ligase</keyword>
<accession>A0A6A6G4W3</accession>
<dbReference type="GO" id="GO:0044550">
    <property type="term" value="P:secondary metabolite biosynthetic process"/>
    <property type="evidence" value="ECO:0007669"/>
    <property type="project" value="TreeGrafter"/>
</dbReference>
<feature type="region of interest" description="Disordered" evidence="5">
    <location>
        <begin position="1439"/>
        <end position="1462"/>
    </location>
</feature>
<dbReference type="Gene3D" id="1.10.1200.10">
    <property type="entry name" value="ACP-like"/>
    <property type="match status" value="2"/>
</dbReference>
<dbReference type="InterPro" id="IPR036736">
    <property type="entry name" value="ACP-like_sf"/>
</dbReference>
<dbReference type="InterPro" id="IPR045851">
    <property type="entry name" value="AMP-bd_C_sf"/>
</dbReference>
<dbReference type="FunFam" id="3.30.559.30:FF:000003">
    <property type="entry name" value="Nonribosomal peptide synthase SidD"/>
    <property type="match status" value="1"/>
</dbReference>
<dbReference type="InterPro" id="IPR020845">
    <property type="entry name" value="AMP-binding_CS"/>
</dbReference>
<keyword evidence="2" id="KW-0597">Phosphoprotein</keyword>
<dbReference type="PROSITE" id="PS00012">
    <property type="entry name" value="PHOSPHOPANTETHEINE"/>
    <property type="match status" value="1"/>
</dbReference>
<dbReference type="Gene3D" id="3.30.300.30">
    <property type="match status" value="1"/>
</dbReference>
<dbReference type="InterPro" id="IPR020806">
    <property type="entry name" value="PKS_PP-bd"/>
</dbReference>
<dbReference type="GO" id="GO:0043041">
    <property type="term" value="P:amino acid activation for nonribosomal peptide biosynthetic process"/>
    <property type="evidence" value="ECO:0007669"/>
    <property type="project" value="TreeGrafter"/>
</dbReference>
<dbReference type="PROSITE" id="PS50075">
    <property type="entry name" value="CARRIER"/>
    <property type="match status" value="2"/>
</dbReference>
<dbReference type="Gene3D" id="3.40.50.12780">
    <property type="entry name" value="N-terminal domain of ligase-like"/>
    <property type="match status" value="1"/>
</dbReference>
<dbReference type="CDD" id="cd19545">
    <property type="entry name" value="FUM14_C_NRPS-like"/>
    <property type="match status" value="1"/>
</dbReference>
<dbReference type="InterPro" id="IPR009081">
    <property type="entry name" value="PP-bd_ACP"/>
</dbReference>
<organism evidence="7 8">
    <name type="scientific">Elsinoe ampelina</name>
    <dbReference type="NCBI Taxonomy" id="302913"/>
    <lineage>
        <taxon>Eukaryota</taxon>
        <taxon>Fungi</taxon>
        <taxon>Dikarya</taxon>
        <taxon>Ascomycota</taxon>
        <taxon>Pezizomycotina</taxon>
        <taxon>Dothideomycetes</taxon>
        <taxon>Dothideomycetidae</taxon>
        <taxon>Myriangiales</taxon>
        <taxon>Elsinoaceae</taxon>
        <taxon>Elsinoe</taxon>
    </lineage>
</organism>
<dbReference type="Pfam" id="PF00550">
    <property type="entry name" value="PP-binding"/>
    <property type="match status" value="2"/>
</dbReference>
<dbReference type="Pfam" id="PF00668">
    <property type="entry name" value="Condensation"/>
    <property type="match status" value="2"/>
</dbReference>
<dbReference type="GO" id="GO:0005737">
    <property type="term" value="C:cytoplasm"/>
    <property type="evidence" value="ECO:0007669"/>
    <property type="project" value="TreeGrafter"/>
</dbReference>
<dbReference type="InterPro" id="IPR006162">
    <property type="entry name" value="Ppantetheine_attach_site"/>
</dbReference>
<dbReference type="PROSITE" id="PS00455">
    <property type="entry name" value="AMP_BINDING"/>
    <property type="match status" value="1"/>
</dbReference>
<dbReference type="FunFam" id="3.40.50.12780:FF:000014">
    <property type="entry name" value="Nonribosomal peptide synthetase 1"/>
    <property type="match status" value="1"/>
</dbReference>
<dbReference type="Proteomes" id="UP000799538">
    <property type="component" value="Unassembled WGS sequence"/>
</dbReference>
<evidence type="ECO:0000256" key="1">
    <source>
        <dbReference type="ARBA" id="ARBA00022450"/>
    </source>
</evidence>
<feature type="domain" description="Carrier" evidence="6">
    <location>
        <begin position="1548"/>
        <end position="1621"/>
    </location>
</feature>
<dbReference type="InterPro" id="IPR010071">
    <property type="entry name" value="AA_adenyl_dom"/>
</dbReference>
<dbReference type="InterPro" id="IPR001242">
    <property type="entry name" value="Condensation_dom"/>
</dbReference>
<dbReference type="OrthoDB" id="416786at2759"/>
<dbReference type="Gene3D" id="2.30.38.10">
    <property type="entry name" value="Luciferase, Domain 3"/>
    <property type="match status" value="1"/>
</dbReference>
<comment type="similarity">
    <text evidence="4">Belongs to the NRP synthetase family.</text>
</comment>
<dbReference type="PANTHER" id="PTHR45527:SF3">
    <property type="entry name" value="SIDEROPHORE SYNTHETASE (EUROFUNG)"/>
    <property type="match status" value="1"/>
</dbReference>
<evidence type="ECO:0000256" key="3">
    <source>
        <dbReference type="ARBA" id="ARBA00022598"/>
    </source>
</evidence>
<feature type="compositionally biased region" description="Polar residues" evidence="5">
    <location>
        <begin position="1444"/>
        <end position="1456"/>
    </location>
</feature>
<evidence type="ECO:0000313" key="7">
    <source>
        <dbReference type="EMBL" id="KAF2220762.1"/>
    </source>
</evidence>
<dbReference type="SUPFAM" id="SSF47336">
    <property type="entry name" value="ACP-like"/>
    <property type="match status" value="2"/>
</dbReference>
<dbReference type="InterPro" id="IPR023213">
    <property type="entry name" value="CAT-like_dom_sf"/>
</dbReference>
<protein>
    <submittedName>
        <fullName evidence="7">Nonribosomal peptide synthase SidD</fullName>
    </submittedName>
</protein>
<name>A0A6A6G4W3_9PEZI</name>
<evidence type="ECO:0000259" key="6">
    <source>
        <dbReference type="PROSITE" id="PS50075"/>
    </source>
</evidence>
<dbReference type="SMART" id="SM00823">
    <property type="entry name" value="PKS_PP"/>
    <property type="match status" value="2"/>
</dbReference>
<dbReference type="Pfam" id="PF24895">
    <property type="entry name" value="SIDD_N"/>
    <property type="match status" value="1"/>
</dbReference>
<dbReference type="FunFam" id="1.10.1200.10:FF:000005">
    <property type="entry name" value="Nonribosomal peptide synthetase 1"/>
    <property type="match status" value="1"/>
</dbReference>
<dbReference type="PANTHER" id="PTHR45527">
    <property type="entry name" value="NONRIBOSOMAL PEPTIDE SYNTHETASE"/>
    <property type="match status" value="1"/>
</dbReference>
<dbReference type="FunFam" id="3.30.300.30:FF:000015">
    <property type="entry name" value="Nonribosomal peptide synthase SidD"/>
    <property type="match status" value="1"/>
</dbReference>
<dbReference type="CDD" id="cd19542">
    <property type="entry name" value="CT_NRPS-like"/>
    <property type="match status" value="1"/>
</dbReference>
<keyword evidence="8" id="KW-1185">Reference proteome</keyword>
<dbReference type="GO" id="GO:0016874">
    <property type="term" value="F:ligase activity"/>
    <property type="evidence" value="ECO:0007669"/>
    <property type="project" value="UniProtKB-KW"/>
</dbReference>
<dbReference type="InterPro" id="IPR000873">
    <property type="entry name" value="AMP-dep_synth/lig_dom"/>
</dbReference>
<dbReference type="CDD" id="cd05918">
    <property type="entry name" value="A_NRPS_SidN3_like"/>
    <property type="match status" value="1"/>
</dbReference>
<evidence type="ECO:0000256" key="2">
    <source>
        <dbReference type="ARBA" id="ARBA00022553"/>
    </source>
</evidence>
<dbReference type="NCBIfam" id="TIGR01733">
    <property type="entry name" value="AA-adenyl-dom"/>
    <property type="match status" value="1"/>
</dbReference>
<dbReference type="SUPFAM" id="SSF56801">
    <property type="entry name" value="Acetyl-CoA synthetase-like"/>
    <property type="match status" value="2"/>
</dbReference>
<dbReference type="EMBL" id="ML992512">
    <property type="protein sequence ID" value="KAF2220762.1"/>
    <property type="molecule type" value="Genomic_DNA"/>
</dbReference>
<keyword evidence="1" id="KW-0596">Phosphopantetheine</keyword>